<sequence>MEIFNDVDKCTDFITDLNVDNVFIIVQQPSSQMTIRVIQDLSQINMIYLLGGNENQYERSSRVIIFPDIPSICETLKRDIYQYNQNSVSMSFIKPADGISKPNLDKLDQYFMYTQILKEILLKINFQPNHIDEFLAYCRNQFIGDVTKLENEYRHHHPIWWYTSDCFLYSMLNKSLRLMEFDIIIKIDFFIRDLHQHIARLHTEQYKELNHSTSFVVYHGQGLSLIDFDKLMETQGGLLSFNTFLSTSLVQSVAFLYAESNSSSSDLVGVLFKITVDPSISSTPFCNTTNVGYYGDAEEEILFAMHSVFRIGEIRLLNENNRLLQVDLMQTSDNDPELNALTERIREETFPGQEEWYRLGQVLIKVGEFSKAQQVYDELLNQTSDLSQMAGIYFHLGWIKDNQEEFKEAIGFYEKLIEINEQISDKDHPQLAYTYNNLGIIYNRMGEYLQALQFHEKAVAIRLRILSPIDSTLATSYNNIGRVHENRGKYSKALLCYEKALKILQETLPSNHPQLTISHNNIGGAYINMSNYSKALLHLEKAREIEQRSLPPNHPNLIYSVNNLGALFGTIGEYSKAISYFQEPLKIIEKTDSSYHPTVATLYNNIGSMYEKMKEYWKALFYYQTSYVIQKQVLPSNHPSFASTCNNIGGAYGYIGKHSKALFYFKKVFNIFTKTLPSNHPHLIVVCNNIGYIYHQMGKYSTAISYYEKVLDVAQRILPPYHSLFVNFYNNIGGVYLCMGQYPEAISFCEHALQIGKRALTENHPTLQVVRINIERAVANQLRLGGWGQF</sequence>
<accession>A0A815PS91</accession>
<keyword evidence="2 3" id="KW-0802">TPR repeat</keyword>
<keyword evidence="6" id="KW-1185">Reference proteome</keyword>
<evidence type="ECO:0000256" key="3">
    <source>
        <dbReference type="PROSITE-ProRule" id="PRU00339"/>
    </source>
</evidence>
<dbReference type="PROSITE" id="PS50005">
    <property type="entry name" value="TPR"/>
    <property type="match status" value="8"/>
</dbReference>
<evidence type="ECO:0000256" key="1">
    <source>
        <dbReference type="ARBA" id="ARBA00022737"/>
    </source>
</evidence>
<dbReference type="SUPFAM" id="SSF56399">
    <property type="entry name" value="ADP-ribosylation"/>
    <property type="match status" value="1"/>
</dbReference>
<dbReference type="PANTHER" id="PTHR45641:SF19">
    <property type="entry name" value="NEPHROCYSTIN-3"/>
    <property type="match status" value="1"/>
</dbReference>
<dbReference type="Gene3D" id="3.90.176.10">
    <property type="entry name" value="Toxin ADP-ribosyltransferase, Chain A, domain 1"/>
    <property type="match status" value="1"/>
</dbReference>
<feature type="repeat" description="TPR" evidence="3">
    <location>
        <begin position="558"/>
        <end position="591"/>
    </location>
</feature>
<feature type="repeat" description="TPR" evidence="3">
    <location>
        <begin position="474"/>
        <end position="507"/>
    </location>
</feature>
<dbReference type="SMART" id="SM00028">
    <property type="entry name" value="TPR"/>
    <property type="match status" value="10"/>
</dbReference>
<dbReference type="Gene3D" id="1.25.40.10">
    <property type="entry name" value="Tetratricopeptide repeat domain"/>
    <property type="match status" value="3"/>
</dbReference>
<dbReference type="InterPro" id="IPR011990">
    <property type="entry name" value="TPR-like_helical_dom_sf"/>
</dbReference>
<keyword evidence="1" id="KW-0677">Repeat</keyword>
<comment type="caution">
    <text evidence="4">The sequence shown here is derived from an EMBL/GenBank/DDBJ whole genome shotgun (WGS) entry which is preliminary data.</text>
</comment>
<evidence type="ECO:0000256" key="2">
    <source>
        <dbReference type="ARBA" id="ARBA00022803"/>
    </source>
</evidence>
<evidence type="ECO:0000313" key="4">
    <source>
        <dbReference type="EMBL" id="CAF1452643.1"/>
    </source>
</evidence>
<feature type="repeat" description="TPR" evidence="3">
    <location>
        <begin position="390"/>
        <end position="423"/>
    </location>
</feature>
<protein>
    <submittedName>
        <fullName evidence="4">Uncharacterized protein</fullName>
    </submittedName>
</protein>
<feature type="repeat" description="TPR" evidence="3">
    <location>
        <begin position="726"/>
        <end position="759"/>
    </location>
</feature>
<reference evidence="4" key="1">
    <citation type="submission" date="2021-02" db="EMBL/GenBank/DDBJ databases">
        <authorList>
            <person name="Nowell W R."/>
        </authorList>
    </citation>
    <scope>NUCLEOTIDE SEQUENCE</scope>
</reference>
<dbReference type="AlphaFoldDB" id="A0A815PS91"/>
<dbReference type="EMBL" id="CAJNOI010002009">
    <property type="protein sequence ID" value="CAF1452643.1"/>
    <property type="molecule type" value="Genomic_DNA"/>
</dbReference>
<evidence type="ECO:0000313" key="6">
    <source>
        <dbReference type="Proteomes" id="UP000663832"/>
    </source>
</evidence>
<feature type="repeat" description="TPR" evidence="3">
    <location>
        <begin position="353"/>
        <end position="386"/>
    </location>
</feature>
<dbReference type="SUPFAM" id="SSF48452">
    <property type="entry name" value="TPR-like"/>
    <property type="match status" value="2"/>
</dbReference>
<dbReference type="PANTHER" id="PTHR45641">
    <property type="entry name" value="TETRATRICOPEPTIDE REPEAT PROTEIN (AFU_ORTHOLOGUE AFUA_6G03870)"/>
    <property type="match status" value="1"/>
</dbReference>
<organism evidence="4 7">
    <name type="scientific">Adineta steineri</name>
    <dbReference type="NCBI Taxonomy" id="433720"/>
    <lineage>
        <taxon>Eukaryota</taxon>
        <taxon>Metazoa</taxon>
        <taxon>Spiralia</taxon>
        <taxon>Gnathifera</taxon>
        <taxon>Rotifera</taxon>
        <taxon>Eurotatoria</taxon>
        <taxon>Bdelloidea</taxon>
        <taxon>Adinetida</taxon>
        <taxon>Adinetidae</taxon>
        <taxon>Adineta</taxon>
    </lineage>
</organism>
<dbReference type="EMBL" id="CAJNOM010002334">
    <property type="protein sequence ID" value="CAF1631003.1"/>
    <property type="molecule type" value="Genomic_DNA"/>
</dbReference>
<dbReference type="Proteomes" id="UP000663832">
    <property type="component" value="Unassembled WGS sequence"/>
</dbReference>
<dbReference type="OrthoDB" id="5986190at2759"/>
<feature type="repeat" description="TPR" evidence="3">
    <location>
        <begin position="684"/>
        <end position="717"/>
    </location>
</feature>
<evidence type="ECO:0000313" key="5">
    <source>
        <dbReference type="EMBL" id="CAF1631003.1"/>
    </source>
</evidence>
<dbReference type="Pfam" id="PF13181">
    <property type="entry name" value="TPR_8"/>
    <property type="match status" value="1"/>
</dbReference>
<dbReference type="Proteomes" id="UP000663877">
    <property type="component" value="Unassembled WGS sequence"/>
</dbReference>
<dbReference type="InterPro" id="IPR019734">
    <property type="entry name" value="TPR_rpt"/>
</dbReference>
<proteinExistence type="predicted"/>
<feature type="repeat" description="TPR" evidence="3">
    <location>
        <begin position="432"/>
        <end position="465"/>
    </location>
</feature>
<evidence type="ECO:0000313" key="7">
    <source>
        <dbReference type="Proteomes" id="UP000663877"/>
    </source>
</evidence>
<name>A0A815PS91_9BILA</name>
<gene>
    <name evidence="4" type="ORF">BJG266_LOCUS40522</name>
    <name evidence="5" type="ORF">QVE165_LOCUS57398</name>
</gene>
<dbReference type="PROSITE" id="PS50293">
    <property type="entry name" value="TPR_REGION"/>
    <property type="match status" value="2"/>
</dbReference>
<dbReference type="Pfam" id="PF13374">
    <property type="entry name" value="TPR_10"/>
    <property type="match status" value="1"/>
</dbReference>
<dbReference type="PROSITE" id="PS51996">
    <property type="entry name" value="TR_MART"/>
    <property type="match status" value="1"/>
</dbReference>
<dbReference type="Pfam" id="PF13424">
    <property type="entry name" value="TPR_12"/>
    <property type="match status" value="3"/>
</dbReference>
<feature type="repeat" description="TPR" evidence="3">
    <location>
        <begin position="516"/>
        <end position="549"/>
    </location>
</feature>